<evidence type="ECO:0000313" key="1">
    <source>
        <dbReference type="EMBL" id="EGC32320.1"/>
    </source>
</evidence>
<dbReference type="KEGG" id="dpp:DICPUDRAFT_155734"/>
<keyword evidence="2" id="KW-1185">Reference proteome</keyword>
<dbReference type="RefSeq" id="XP_003291162.1">
    <property type="nucleotide sequence ID" value="XM_003291114.1"/>
</dbReference>
<dbReference type="EMBL" id="GL871199">
    <property type="protein sequence ID" value="EGC32320.1"/>
    <property type="molecule type" value="Genomic_DNA"/>
</dbReference>
<dbReference type="AlphaFoldDB" id="F0ZUR3"/>
<dbReference type="VEuPathDB" id="AmoebaDB:DICPUDRAFT_155734"/>
<name>F0ZUR3_DICPU</name>
<organism evidence="1 2">
    <name type="scientific">Dictyostelium purpureum</name>
    <name type="common">Slime mold</name>
    <dbReference type="NCBI Taxonomy" id="5786"/>
    <lineage>
        <taxon>Eukaryota</taxon>
        <taxon>Amoebozoa</taxon>
        <taxon>Evosea</taxon>
        <taxon>Eumycetozoa</taxon>
        <taxon>Dictyostelia</taxon>
        <taxon>Dictyosteliales</taxon>
        <taxon>Dictyosteliaceae</taxon>
        <taxon>Dictyostelium</taxon>
    </lineage>
</organism>
<dbReference type="GeneID" id="10507333"/>
<gene>
    <name evidence="1" type="ORF">DICPUDRAFT_155734</name>
</gene>
<dbReference type="OMA" id="QSTKMIN"/>
<dbReference type="FunCoup" id="F0ZUR3">
    <property type="interactions" value="722"/>
</dbReference>
<dbReference type="Proteomes" id="UP000001064">
    <property type="component" value="Unassembled WGS sequence"/>
</dbReference>
<sequence>MSQRLVSINIADILKIHQLQSTKMINRGFLRNSCNSVPIIPNQSSIVNDTIAELECAISDASSFK</sequence>
<protein>
    <submittedName>
        <fullName evidence="1">Uncharacterized protein</fullName>
    </submittedName>
</protein>
<reference evidence="2" key="1">
    <citation type="journal article" date="2011" name="Genome Biol.">
        <title>Comparative genomics of the social amoebae Dictyostelium discoideum and Dictyostelium purpureum.</title>
        <authorList>
            <consortium name="US DOE Joint Genome Institute (JGI-PGF)"/>
            <person name="Sucgang R."/>
            <person name="Kuo A."/>
            <person name="Tian X."/>
            <person name="Salerno W."/>
            <person name="Parikh A."/>
            <person name="Feasley C.L."/>
            <person name="Dalin E."/>
            <person name="Tu H."/>
            <person name="Huang E."/>
            <person name="Barry K."/>
            <person name="Lindquist E."/>
            <person name="Shapiro H."/>
            <person name="Bruce D."/>
            <person name="Schmutz J."/>
            <person name="Salamov A."/>
            <person name="Fey P."/>
            <person name="Gaudet P."/>
            <person name="Anjard C."/>
            <person name="Babu M.M."/>
            <person name="Basu S."/>
            <person name="Bushmanova Y."/>
            <person name="van der Wel H."/>
            <person name="Katoh-Kurasawa M."/>
            <person name="Dinh C."/>
            <person name="Coutinho P.M."/>
            <person name="Saito T."/>
            <person name="Elias M."/>
            <person name="Schaap P."/>
            <person name="Kay R.R."/>
            <person name="Henrissat B."/>
            <person name="Eichinger L."/>
            <person name="Rivero F."/>
            <person name="Putnam N.H."/>
            <person name="West C.M."/>
            <person name="Loomis W.F."/>
            <person name="Chisholm R.L."/>
            <person name="Shaulsky G."/>
            <person name="Strassmann J.E."/>
            <person name="Queller D.C."/>
            <person name="Kuspa A."/>
            <person name="Grigoriev I.V."/>
        </authorList>
    </citation>
    <scope>NUCLEOTIDE SEQUENCE [LARGE SCALE GENOMIC DNA]</scope>
    <source>
        <strain evidence="2">QSDP1</strain>
    </source>
</reference>
<evidence type="ECO:0000313" key="2">
    <source>
        <dbReference type="Proteomes" id="UP000001064"/>
    </source>
</evidence>
<proteinExistence type="predicted"/>
<accession>F0ZUR3</accession>
<dbReference type="InParanoid" id="F0ZUR3"/>